<dbReference type="GeneID" id="79789875"/>
<name>A0ABY9AQ50_PARCI</name>
<evidence type="ECO:0000313" key="2">
    <source>
        <dbReference type="EMBL" id="WIY48954.1"/>
    </source>
</evidence>
<evidence type="ECO:0000256" key="1">
    <source>
        <dbReference type="SAM" id="Phobius"/>
    </source>
</evidence>
<keyword evidence="3" id="KW-1185">Reference proteome</keyword>
<sequence>MNATRLVALALIVAGALGLAYGGFSYTKDTTVVKLGPLEISAKEQERVNVPLWLGIGAIAVGGLLLVVGGRK</sequence>
<reference evidence="2 3" key="1">
    <citation type="submission" date="2023-06" db="EMBL/GenBank/DDBJ databases">
        <authorList>
            <person name="Ham H."/>
            <person name="Park D.S."/>
        </authorList>
    </citation>
    <scope>NUCLEOTIDE SEQUENCE [LARGE SCALE GENOMIC DNA]</scope>
    <source>
        <strain evidence="2 3">KACC 17005</strain>
    </source>
</reference>
<organism evidence="2 3">
    <name type="scientific">Paracidovorax citrulli</name>
    <name type="common">Acidovorax citrulli</name>
    <dbReference type="NCBI Taxonomy" id="80869"/>
    <lineage>
        <taxon>Bacteria</taxon>
        <taxon>Pseudomonadati</taxon>
        <taxon>Pseudomonadota</taxon>
        <taxon>Betaproteobacteria</taxon>
        <taxon>Burkholderiales</taxon>
        <taxon>Comamonadaceae</taxon>
        <taxon>Paracidovorax</taxon>
    </lineage>
</organism>
<keyword evidence="1" id="KW-1133">Transmembrane helix</keyword>
<keyword evidence="1" id="KW-0472">Membrane</keyword>
<protein>
    <recommendedName>
        <fullName evidence="4">DUF3185 family protein</fullName>
    </recommendedName>
</protein>
<gene>
    <name evidence="2" type="ORF">QRO08_24605</name>
</gene>
<keyword evidence="1" id="KW-0812">Transmembrane</keyword>
<dbReference type="RefSeq" id="WP_011793272.1">
    <property type="nucleotide sequence ID" value="NZ_CP023687.1"/>
</dbReference>
<evidence type="ECO:0008006" key="4">
    <source>
        <dbReference type="Google" id="ProtNLM"/>
    </source>
</evidence>
<feature type="transmembrane region" description="Helical" evidence="1">
    <location>
        <begin position="50"/>
        <end position="69"/>
    </location>
</feature>
<accession>A0ABY9AQ50</accession>
<proteinExistence type="predicted"/>
<evidence type="ECO:0000313" key="3">
    <source>
        <dbReference type="Proteomes" id="UP001242732"/>
    </source>
</evidence>
<dbReference type="Proteomes" id="UP001242732">
    <property type="component" value="Chromosome"/>
</dbReference>
<dbReference type="EMBL" id="CP127363">
    <property type="protein sequence ID" value="WIY48954.1"/>
    <property type="molecule type" value="Genomic_DNA"/>
</dbReference>